<organism evidence="1">
    <name type="scientific">marine sediment metagenome</name>
    <dbReference type="NCBI Taxonomy" id="412755"/>
    <lineage>
        <taxon>unclassified sequences</taxon>
        <taxon>metagenomes</taxon>
        <taxon>ecological metagenomes</taxon>
    </lineage>
</organism>
<reference evidence="1" key="1">
    <citation type="journal article" date="2015" name="Nature">
        <title>Complex archaea that bridge the gap between prokaryotes and eukaryotes.</title>
        <authorList>
            <person name="Spang A."/>
            <person name="Saw J.H."/>
            <person name="Jorgensen S.L."/>
            <person name="Zaremba-Niedzwiedzka K."/>
            <person name="Martijn J."/>
            <person name="Lind A.E."/>
            <person name="van Eijk R."/>
            <person name="Schleper C."/>
            <person name="Guy L."/>
            <person name="Ettema T.J."/>
        </authorList>
    </citation>
    <scope>NUCLEOTIDE SEQUENCE</scope>
</reference>
<accession>A0A0F9S8B9</accession>
<sequence>MSEEINHKIDLILNKFKGFSNFIELRDFRAFLLFTLTSQVPMNILAQFGGGNKEVISLPYNPYLKIYYQKINLISAGSLIVYVKSDPISQEFVLKKDDSAIKEFLSLDEIGLAFRGKEKFILPKVSDCSAIEMENNSTLTIKVDDLFHSLESFLAVAEPNLLFVIDSINTTEPDIIFTFNMMPEMPTAINKKVLKIDGLIDHDHKTNDITYVKREEDFSIHYLKDVKEVSHSEIFKSSFSLLIHVKSLNRP</sequence>
<name>A0A0F9S8B9_9ZZZZ</name>
<proteinExistence type="predicted"/>
<dbReference type="AlphaFoldDB" id="A0A0F9S8B9"/>
<dbReference type="EMBL" id="LAZR01002788">
    <property type="protein sequence ID" value="KKN25613.1"/>
    <property type="molecule type" value="Genomic_DNA"/>
</dbReference>
<comment type="caution">
    <text evidence="1">The sequence shown here is derived from an EMBL/GenBank/DDBJ whole genome shotgun (WGS) entry which is preliminary data.</text>
</comment>
<gene>
    <name evidence="1" type="ORF">LCGC14_0882950</name>
</gene>
<protein>
    <submittedName>
        <fullName evidence="1">Uncharacterized protein</fullName>
    </submittedName>
</protein>
<evidence type="ECO:0000313" key="1">
    <source>
        <dbReference type="EMBL" id="KKN25613.1"/>
    </source>
</evidence>